<dbReference type="PROSITE" id="PS00640">
    <property type="entry name" value="THIOL_PROTEASE_ASN"/>
    <property type="match status" value="1"/>
</dbReference>
<evidence type="ECO:0000256" key="2">
    <source>
        <dbReference type="ARBA" id="ARBA00022670"/>
    </source>
</evidence>
<dbReference type="InterPro" id="IPR013201">
    <property type="entry name" value="Prot_inhib_I29"/>
</dbReference>
<dbReference type="PANTHER" id="PTHR12411">
    <property type="entry name" value="CYSTEINE PROTEASE FAMILY C1-RELATED"/>
    <property type="match status" value="1"/>
</dbReference>
<reference evidence="10" key="1">
    <citation type="submission" date="2020-08" db="EMBL/GenBank/DDBJ databases">
        <title>Genome sequencing and assembly of the red palm weevil Rhynchophorus ferrugineus.</title>
        <authorList>
            <person name="Dias G.B."/>
            <person name="Bergman C.M."/>
            <person name="Manee M."/>
        </authorList>
    </citation>
    <scope>NUCLEOTIDE SEQUENCE</scope>
    <source>
        <strain evidence="10">AA-2017</strain>
        <tissue evidence="10">Whole larva</tissue>
    </source>
</reference>
<dbReference type="FunFam" id="3.90.70.10:FF:000109">
    <property type="entry name" value="Cysteine protease"/>
    <property type="match status" value="1"/>
</dbReference>
<evidence type="ECO:0000259" key="8">
    <source>
        <dbReference type="SMART" id="SM00645"/>
    </source>
</evidence>
<feature type="signal peptide" evidence="7">
    <location>
        <begin position="1"/>
        <end position="18"/>
    </location>
</feature>
<proteinExistence type="inferred from homology"/>
<evidence type="ECO:0000256" key="5">
    <source>
        <dbReference type="ARBA" id="ARBA00023145"/>
    </source>
</evidence>
<name>A0A834M616_RHYFE</name>
<evidence type="ECO:0000256" key="4">
    <source>
        <dbReference type="ARBA" id="ARBA00022807"/>
    </source>
</evidence>
<feature type="domain" description="Cathepsin propeptide inhibitor" evidence="9">
    <location>
        <begin position="26"/>
        <end position="86"/>
    </location>
</feature>
<dbReference type="InterPro" id="IPR025661">
    <property type="entry name" value="Pept_asp_AS"/>
</dbReference>
<dbReference type="AlphaFoldDB" id="A0A834M616"/>
<dbReference type="SMART" id="SM00645">
    <property type="entry name" value="Pept_C1"/>
    <property type="match status" value="1"/>
</dbReference>
<dbReference type="Proteomes" id="UP000625711">
    <property type="component" value="Unassembled WGS sequence"/>
</dbReference>
<dbReference type="PRINTS" id="PR00705">
    <property type="entry name" value="PAPAIN"/>
</dbReference>
<dbReference type="Gene3D" id="3.90.70.10">
    <property type="entry name" value="Cysteine proteinases"/>
    <property type="match status" value="1"/>
</dbReference>
<dbReference type="EMBL" id="JAACXV010014339">
    <property type="protein sequence ID" value="KAF7268185.1"/>
    <property type="molecule type" value="Genomic_DNA"/>
</dbReference>
<dbReference type="InterPro" id="IPR038765">
    <property type="entry name" value="Papain-like_cys_pep_sf"/>
</dbReference>
<dbReference type="SMART" id="SM00848">
    <property type="entry name" value="Inhibitor_I29"/>
    <property type="match status" value="1"/>
</dbReference>
<dbReference type="Pfam" id="PF08246">
    <property type="entry name" value="Inhibitor_I29"/>
    <property type="match status" value="1"/>
</dbReference>
<dbReference type="InterPro" id="IPR025660">
    <property type="entry name" value="Pept_his_AS"/>
</dbReference>
<dbReference type="GO" id="GO:0008234">
    <property type="term" value="F:cysteine-type peptidase activity"/>
    <property type="evidence" value="ECO:0007669"/>
    <property type="project" value="UniProtKB-KW"/>
</dbReference>
<keyword evidence="6" id="KW-1015">Disulfide bond</keyword>
<accession>A0A834M616</accession>
<dbReference type="Pfam" id="PF00112">
    <property type="entry name" value="Peptidase_C1"/>
    <property type="match status" value="1"/>
</dbReference>
<evidence type="ECO:0000313" key="11">
    <source>
        <dbReference type="Proteomes" id="UP000625711"/>
    </source>
</evidence>
<feature type="chain" id="PRO_5032741172" evidence="7">
    <location>
        <begin position="19"/>
        <end position="329"/>
    </location>
</feature>
<dbReference type="CDD" id="cd02248">
    <property type="entry name" value="Peptidase_C1A"/>
    <property type="match status" value="1"/>
</dbReference>
<dbReference type="SUPFAM" id="SSF54001">
    <property type="entry name" value="Cysteine proteinases"/>
    <property type="match status" value="1"/>
</dbReference>
<dbReference type="OrthoDB" id="10253408at2759"/>
<keyword evidence="7" id="KW-0732">Signal</keyword>
<keyword evidence="5" id="KW-0865">Zymogen</keyword>
<dbReference type="PROSITE" id="PS00639">
    <property type="entry name" value="THIOL_PROTEASE_HIS"/>
    <property type="match status" value="1"/>
</dbReference>
<keyword evidence="3" id="KW-0378">Hydrolase</keyword>
<keyword evidence="2" id="KW-0645">Protease</keyword>
<gene>
    <name evidence="10" type="ORF">GWI33_018647</name>
</gene>
<dbReference type="InterPro" id="IPR000668">
    <property type="entry name" value="Peptidase_C1A_C"/>
</dbReference>
<evidence type="ECO:0000313" key="10">
    <source>
        <dbReference type="EMBL" id="KAF7268185.1"/>
    </source>
</evidence>
<evidence type="ECO:0000256" key="1">
    <source>
        <dbReference type="ARBA" id="ARBA00008455"/>
    </source>
</evidence>
<keyword evidence="4" id="KW-0788">Thiol protease</keyword>
<keyword evidence="11" id="KW-1185">Reference proteome</keyword>
<comment type="caution">
    <text evidence="10">The sequence shown here is derived from an EMBL/GenBank/DDBJ whole genome shotgun (WGS) entry which is preliminary data.</text>
</comment>
<dbReference type="InterPro" id="IPR000169">
    <property type="entry name" value="Pept_cys_AS"/>
</dbReference>
<protein>
    <submittedName>
        <fullName evidence="10">Uncharacterized protein</fullName>
    </submittedName>
</protein>
<dbReference type="InterPro" id="IPR013128">
    <property type="entry name" value="Peptidase_C1A"/>
</dbReference>
<evidence type="ECO:0000256" key="3">
    <source>
        <dbReference type="ARBA" id="ARBA00022801"/>
    </source>
</evidence>
<evidence type="ECO:0000259" key="9">
    <source>
        <dbReference type="SMART" id="SM00848"/>
    </source>
</evidence>
<evidence type="ECO:0000256" key="6">
    <source>
        <dbReference type="ARBA" id="ARBA00023157"/>
    </source>
</evidence>
<comment type="similarity">
    <text evidence="1">Belongs to the peptidase C1 family.</text>
</comment>
<organism evidence="10 11">
    <name type="scientific">Rhynchophorus ferrugineus</name>
    <name type="common">Red palm weevil</name>
    <name type="synonym">Curculio ferrugineus</name>
    <dbReference type="NCBI Taxonomy" id="354439"/>
    <lineage>
        <taxon>Eukaryota</taxon>
        <taxon>Metazoa</taxon>
        <taxon>Ecdysozoa</taxon>
        <taxon>Arthropoda</taxon>
        <taxon>Hexapoda</taxon>
        <taxon>Insecta</taxon>
        <taxon>Pterygota</taxon>
        <taxon>Neoptera</taxon>
        <taxon>Endopterygota</taxon>
        <taxon>Coleoptera</taxon>
        <taxon>Polyphaga</taxon>
        <taxon>Cucujiformia</taxon>
        <taxon>Curculionidae</taxon>
        <taxon>Dryophthorinae</taxon>
        <taxon>Rhynchophorus</taxon>
    </lineage>
</organism>
<dbReference type="GO" id="GO:0006508">
    <property type="term" value="P:proteolysis"/>
    <property type="evidence" value="ECO:0007669"/>
    <property type="project" value="UniProtKB-KW"/>
</dbReference>
<evidence type="ECO:0000256" key="7">
    <source>
        <dbReference type="SAM" id="SignalP"/>
    </source>
</evidence>
<sequence>MKIAVFVTILAFVVTVKSELSAAQLWSKFKVDHSKLYQNETEEAKRFKIFQDNLKEIEEHNRLFENGKVTYSLGINKFSDMTQEEFSRMLRKSSKNAQVESTTKPIYEAPVNALTPDAVDWREKNILNPIKDQGSCGSCWAFSSIAVVESAYARQTGILLSLSEQQLVDCARGGNYISVGCYGGVYKDAFAYIVENGVETEELYPYVAKTETCTAAGAPVVNITAYHDISPKSEEDLATLVATNGPVGVSIVADTLKSYQSGVFTGFCVDWTFMIDHAVAVVGYGTENGVDYWLIRNSWGTTWGEEGYLKLQRGVNKCAVGHEAAYVDI</sequence>
<dbReference type="PROSITE" id="PS00139">
    <property type="entry name" value="THIOL_PROTEASE_CYS"/>
    <property type="match status" value="1"/>
</dbReference>
<dbReference type="InterPro" id="IPR039417">
    <property type="entry name" value="Peptidase_C1A_papain-like"/>
</dbReference>
<feature type="domain" description="Peptidase C1A papain C-terminal" evidence="8">
    <location>
        <begin position="115"/>
        <end position="328"/>
    </location>
</feature>